<evidence type="ECO:0000256" key="2">
    <source>
        <dbReference type="ARBA" id="ARBA00009325"/>
    </source>
</evidence>
<evidence type="ECO:0000313" key="5">
    <source>
        <dbReference type="EMBL" id="MCP2258966.1"/>
    </source>
</evidence>
<sequence>MTTSTNTRGAGATGTERPAATNDRRRWVRPDFTDFETAPEVTAYVARD</sequence>
<comment type="caution">
    <text evidence="5">The sequence shown here is derived from an EMBL/GenBank/DDBJ whole genome shotgun (WGS) entry which is preliminary data.</text>
</comment>
<dbReference type="NCBIfam" id="TIGR02107">
    <property type="entry name" value="PQQ_syn_pqqA"/>
    <property type="match status" value="1"/>
</dbReference>
<dbReference type="EMBL" id="JAMTCP010000012">
    <property type="protein sequence ID" value="MCP2258966.1"/>
    <property type="molecule type" value="Genomic_DNA"/>
</dbReference>
<evidence type="ECO:0000256" key="1">
    <source>
        <dbReference type="ARBA" id="ARBA00004886"/>
    </source>
</evidence>
<evidence type="ECO:0000313" key="6">
    <source>
        <dbReference type="Proteomes" id="UP001205311"/>
    </source>
</evidence>
<dbReference type="InterPro" id="IPR011725">
    <property type="entry name" value="PQQ_synth_PqqA"/>
</dbReference>
<proteinExistence type="inferred from homology"/>
<dbReference type="Pfam" id="PF08042">
    <property type="entry name" value="PqqA"/>
    <property type="match status" value="1"/>
</dbReference>
<accession>A0ABT1HTZ6</accession>
<reference evidence="5 6" key="1">
    <citation type="submission" date="2022-06" db="EMBL/GenBank/DDBJ databases">
        <title>Genomic Encyclopedia of Archaeal and Bacterial Type Strains, Phase II (KMG-II): from individual species to whole genera.</title>
        <authorList>
            <person name="Goeker M."/>
        </authorList>
    </citation>
    <scope>NUCLEOTIDE SEQUENCE [LARGE SCALE GENOMIC DNA]</scope>
    <source>
        <strain evidence="5 6">DSM 40477</strain>
    </source>
</reference>
<comment type="pathway">
    <text evidence="1">Cofactor biosynthesis; pyrroloquinoline quinone biosynthesis.</text>
</comment>
<comment type="similarity">
    <text evidence="2">Belongs to the PqqA family.</text>
</comment>
<keyword evidence="6" id="KW-1185">Reference proteome</keyword>
<name>A0ABT1HTZ6_STRSD</name>
<dbReference type="RefSeq" id="WP_253669878.1">
    <property type="nucleotide sequence ID" value="NZ_JAMTCP010000012.1"/>
</dbReference>
<protein>
    <recommendedName>
        <fullName evidence="3">Coenzyme PQQ synthesis protein A</fullName>
    </recommendedName>
</protein>
<dbReference type="Proteomes" id="UP001205311">
    <property type="component" value="Unassembled WGS sequence"/>
</dbReference>
<gene>
    <name evidence="5" type="ORF">LX15_002665</name>
</gene>
<evidence type="ECO:0000256" key="3">
    <source>
        <dbReference type="ARBA" id="ARBA00015086"/>
    </source>
</evidence>
<feature type="compositionally biased region" description="Basic and acidic residues" evidence="4">
    <location>
        <begin position="22"/>
        <end position="31"/>
    </location>
</feature>
<organism evidence="5 6">
    <name type="scientific">Streptoalloteichus tenebrarius (strain ATCC 17920 / DSM 40477 / JCM 4838 / CBS 697.72 / NBRC 16177 / NCIMB 11028 / NRRL B-12390 / A12253. 1 / ISP 5477)</name>
    <name type="common">Streptomyces tenebrarius</name>
    <dbReference type="NCBI Taxonomy" id="1933"/>
    <lineage>
        <taxon>Bacteria</taxon>
        <taxon>Bacillati</taxon>
        <taxon>Actinomycetota</taxon>
        <taxon>Actinomycetes</taxon>
        <taxon>Pseudonocardiales</taxon>
        <taxon>Pseudonocardiaceae</taxon>
        <taxon>Streptoalloteichus</taxon>
    </lineage>
</organism>
<evidence type="ECO:0000256" key="4">
    <source>
        <dbReference type="SAM" id="MobiDB-lite"/>
    </source>
</evidence>
<feature type="region of interest" description="Disordered" evidence="4">
    <location>
        <begin position="1"/>
        <end position="31"/>
    </location>
</feature>